<dbReference type="Proteomes" id="UP001153076">
    <property type="component" value="Unassembled WGS sequence"/>
</dbReference>
<name>A0A9Q1JRP6_9CARY</name>
<protein>
    <submittedName>
        <fullName evidence="2">Uncharacterized protein</fullName>
    </submittedName>
</protein>
<dbReference type="AlphaFoldDB" id="A0A9Q1JRP6"/>
<accession>A0A9Q1JRP6</accession>
<organism evidence="2 3">
    <name type="scientific">Carnegiea gigantea</name>
    <dbReference type="NCBI Taxonomy" id="171969"/>
    <lineage>
        <taxon>Eukaryota</taxon>
        <taxon>Viridiplantae</taxon>
        <taxon>Streptophyta</taxon>
        <taxon>Embryophyta</taxon>
        <taxon>Tracheophyta</taxon>
        <taxon>Spermatophyta</taxon>
        <taxon>Magnoliopsida</taxon>
        <taxon>eudicotyledons</taxon>
        <taxon>Gunneridae</taxon>
        <taxon>Pentapetalae</taxon>
        <taxon>Caryophyllales</taxon>
        <taxon>Cactineae</taxon>
        <taxon>Cactaceae</taxon>
        <taxon>Cactoideae</taxon>
        <taxon>Echinocereeae</taxon>
        <taxon>Carnegiea</taxon>
    </lineage>
</organism>
<evidence type="ECO:0000313" key="2">
    <source>
        <dbReference type="EMBL" id="KAJ8429866.1"/>
    </source>
</evidence>
<dbReference type="EMBL" id="JAKOGI010000851">
    <property type="protein sequence ID" value="KAJ8429866.1"/>
    <property type="molecule type" value="Genomic_DNA"/>
</dbReference>
<gene>
    <name evidence="2" type="ORF">Cgig2_010646</name>
</gene>
<reference evidence="2" key="1">
    <citation type="submission" date="2022-04" db="EMBL/GenBank/DDBJ databases">
        <title>Carnegiea gigantea Genome sequencing and assembly v2.</title>
        <authorList>
            <person name="Copetti D."/>
            <person name="Sanderson M.J."/>
            <person name="Burquez A."/>
            <person name="Wojciechowski M.F."/>
        </authorList>
    </citation>
    <scope>NUCLEOTIDE SEQUENCE</scope>
    <source>
        <strain evidence="2">SGP5-SGP5p</strain>
        <tissue evidence="2">Aerial part</tissue>
    </source>
</reference>
<sequence>MVVVEFCGAKFVCLSGGEEEECWGLSSGSDHVPDDVSGDCDSNVSLAEEGDVDLHSGEEIESSRKQSDERKGVPIEGKGRYKRGWGYDWGGVGVFVGPDPILRGRVTLDIVVDFVSRLRPVYVEAIKGMVLTPILQYHSFSLQRELTLALVRQWEEGV</sequence>
<evidence type="ECO:0000313" key="3">
    <source>
        <dbReference type="Proteomes" id="UP001153076"/>
    </source>
</evidence>
<comment type="caution">
    <text evidence="2">The sequence shown here is derived from an EMBL/GenBank/DDBJ whole genome shotgun (WGS) entry which is preliminary data.</text>
</comment>
<proteinExistence type="predicted"/>
<keyword evidence="3" id="KW-1185">Reference proteome</keyword>
<evidence type="ECO:0000256" key="1">
    <source>
        <dbReference type="SAM" id="MobiDB-lite"/>
    </source>
</evidence>
<feature type="region of interest" description="Disordered" evidence="1">
    <location>
        <begin position="55"/>
        <end position="75"/>
    </location>
</feature>